<evidence type="ECO:0000313" key="2">
    <source>
        <dbReference type="EMBL" id="PVZ09104.1"/>
    </source>
</evidence>
<feature type="region of interest" description="Disordered" evidence="1">
    <location>
        <begin position="1"/>
        <end position="25"/>
    </location>
</feature>
<dbReference type="AlphaFoldDB" id="A0A2U1FAA5"/>
<dbReference type="RefSeq" id="WP_165825731.1">
    <property type="nucleotide sequence ID" value="NZ_QEKW01000007.1"/>
</dbReference>
<sequence>MEERDHEGPDRPDGPAVREEVEELPDGRPIRFYSWVTTIDPVTEGS</sequence>
<name>A0A2U1FAA5_9PSEU</name>
<reference evidence="2 3" key="1">
    <citation type="submission" date="2018-04" db="EMBL/GenBank/DDBJ databases">
        <title>Genomic Encyclopedia of Type Strains, Phase IV (KMG-IV): sequencing the most valuable type-strain genomes for metagenomic binning, comparative biology and taxonomic classification.</title>
        <authorList>
            <person name="Goeker M."/>
        </authorList>
    </citation>
    <scope>NUCLEOTIDE SEQUENCE [LARGE SCALE GENOMIC DNA]</scope>
    <source>
        <strain evidence="2 3">DSM 45771</strain>
    </source>
</reference>
<accession>A0A2U1FAA5</accession>
<dbReference type="Proteomes" id="UP000245639">
    <property type="component" value="Unassembled WGS sequence"/>
</dbReference>
<protein>
    <submittedName>
        <fullName evidence="2">Uncharacterized protein</fullName>
    </submittedName>
</protein>
<evidence type="ECO:0000256" key="1">
    <source>
        <dbReference type="SAM" id="MobiDB-lite"/>
    </source>
</evidence>
<dbReference type="EMBL" id="QEKW01000007">
    <property type="protein sequence ID" value="PVZ09104.1"/>
    <property type="molecule type" value="Genomic_DNA"/>
</dbReference>
<evidence type="ECO:0000313" key="3">
    <source>
        <dbReference type="Proteomes" id="UP000245639"/>
    </source>
</evidence>
<gene>
    <name evidence="2" type="ORF">C8D89_107268</name>
</gene>
<comment type="caution">
    <text evidence="2">The sequence shown here is derived from an EMBL/GenBank/DDBJ whole genome shotgun (WGS) entry which is preliminary data.</text>
</comment>
<proteinExistence type="predicted"/>
<organism evidence="2 3">
    <name type="scientific">Actinomycetospora cinnamomea</name>
    <dbReference type="NCBI Taxonomy" id="663609"/>
    <lineage>
        <taxon>Bacteria</taxon>
        <taxon>Bacillati</taxon>
        <taxon>Actinomycetota</taxon>
        <taxon>Actinomycetes</taxon>
        <taxon>Pseudonocardiales</taxon>
        <taxon>Pseudonocardiaceae</taxon>
        <taxon>Actinomycetospora</taxon>
    </lineage>
</organism>
<keyword evidence="3" id="KW-1185">Reference proteome</keyword>